<dbReference type="SUPFAM" id="SSF46689">
    <property type="entry name" value="Homeodomain-like"/>
    <property type="match status" value="1"/>
</dbReference>
<evidence type="ECO:0000313" key="4">
    <source>
        <dbReference type="EMBL" id="PYE15962.1"/>
    </source>
</evidence>
<evidence type="ECO:0000259" key="3">
    <source>
        <dbReference type="PROSITE" id="PS50977"/>
    </source>
</evidence>
<dbReference type="AlphaFoldDB" id="A0A318RGH3"/>
<dbReference type="InterPro" id="IPR050109">
    <property type="entry name" value="HTH-type_TetR-like_transc_reg"/>
</dbReference>
<dbReference type="EMBL" id="QJSP01000009">
    <property type="protein sequence ID" value="PYE15962.1"/>
    <property type="molecule type" value="Genomic_DNA"/>
</dbReference>
<reference evidence="4 5" key="1">
    <citation type="submission" date="2018-06" db="EMBL/GenBank/DDBJ databases">
        <title>Genomic Encyclopedia of Type Strains, Phase IV (KMG-IV): sequencing the most valuable type-strain genomes for metagenomic binning, comparative biology and taxonomic classification.</title>
        <authorList>
            <person name="Goeker M."/>
        </authorList>
    </citation>
    <scope>NUCLEOTIDE SEQUENCE [LARGE SCALE GENOMIC DNA]</scope>
    <source>
        <strain evidence="4 5">DSM 45521</strain>
    </source>
</reference>
<dbReference type="SUPFAM" id="SSF48498">
    <property type="entry name" value="Tetracyclin repressor-like, C-terminal domain"/>
    <property type="match status" value="1"/>
</dbReference>
<comment type="caution">
    <text evidence="4">The sequence shown here is derived from an EMBL/GenBank/DDBJ whole genome shotgun (WGS) entry which is preliminary data.</text>
</comment>
<evidence type="ECO:0000256" key="1">
    <source>
        <dbReference type="ARBA" id="ARBA00023125"/>
    </source>
</evidence>
<organism evidence="4 5">
    <name type="scientific">Williamsia limnetica</name>
    <dbReference type="NCBI Taxonomy" id="882452"/>
    <lineage>
        <taxon>Bacteria</taxon>
        <taxon>Bacillati</taxon>
        <taxon>Actinomycetota</taxon>
        <taxon>Actinomycetes</taxon>
        <taxon>Mycobacteriales</taxon>
        <taxon>Nocardiaceae</taxon>
        <taxon>Williamsia</taxon>
    </lineage>
</organism>
<dbReference type="Pfam" id="PF14246">
    <property type="entry name" value="TetR_C_7"/>
    <property type="match status" value="1"/>
</dbReference>
<dbReference type="Pfam" id="PF00440">
    <property type="entry name" value="TetR_N"/>
    <property type="match status" value="1"/>
</dbReference>
<evidence type="ECO:0000313" key="5">
    <source>
        <dbReference type="Proteomes" id="UP000247591"/>
    </source>
</evidence>
<accession>A0A318RGH3</accession>
<dbReference type="InterPro" id="IPR036271">
    <property type="entry name" value="Tet_transcr_reg_TetR-rel_C_sf"/>
</dbReference>
<dbReference type="InterPro" id="IPR009057">
    <property type="entry name" value="Homeodomain-like_sf"/>
</dbReference>
<dbReference type="OrthoDB" id="7186128at2"/>
<sequence>MLSGPAQAKGPGRPTKAEAEARHELLLEQAFEIFLEKGYDQATIDGIAASVHMTKRTVYARYGDKAALFRAAVQRSIDRWIVPVETMRAVETDDLEETLTAIARIRVASALSPAGIQMQRILDAEAYRFPDIYRLFYDRGTLPAISYIAEVLERHAESGAIILAEPRRLGNAFLSLVVSGFVRGAIWGAILDDETIEEGIAFNVRLFLDGVRTRDTPAAS</sequence>
<dbReference type="PRINTS" id="PR00455">
    <property type="entry name" value="HTHTETR"/>
</dbReference>
<dbReference type="PANTHER" id="PTHR30055:SF146">
    <property type="entry name" value="HTH-TYPE TRANSCRIPTIONAL DUAL REGULATOR CECR"/>
    <property type="match status" value="1"/>
</dbReference>
<dbReference type="PROSITE" id="PS50977">
    <property type="entry name" value="HTH_TETR_2"/>
    <property type="match status" value="1"/>
</dbReference>
<keyword evidence="5" id="KW-1185">Reference proteome</keyword>
<name>A0A318RGH3_WILLI</name>
<feature type="DNA-binding region" description="H-T-H motif" evidence="2">
    <location>
        <begin position="43"/>
        <end position="62"/>
    </location>
</feature>
<gene>
    <name evidence="4" type="ORF">DFR67_109190</name>
</gene>
<dbReference type="InterPro" id="IPR001647">
    <property type="entry name" value="HTH_TetR"/>
</dbReference>
<protein>
    <submittedName>
        <fullName evidence="4">TetR family transcriptional regulator</fullName>
    </submittedName>
</protein>
<dbReference type="Proteomes" id="UP000247591">
    <property type="component" value="Unassembled WGS sequence"/>
</dbReference>
<dbReference type="Gene3D" id="1.10.357.10">
    <property type="entry name" value="Tetracycline Repressor, domain 2"/>
    <property type="match status" value="1"/>
</dbReference>
<dbReference type="PANTHER" id="PTHR30055">
    <property type="entry name" value="HTH-TYPE TRANSCRIPTIONAL REGULATOR RUTR"/>
    <property type="match status" value="1"/>
</dbReference>
<evidence type="ECO:0000256" key="2">
    <source>
        <dbReference type="PROSITE-ProRule" id="PRU00335"/>
    </source>
</evidence>
<dbReference type="InterPro" id="IPR039536">
    <property type="entry name" value="TetR_C_Proteobacteria"/>
</dbReference>
<dbReference type="GO" id="GO:0003700">
    <property type="term" value="F:DNA-binding transcription factor activity"/>
    <property type="evidence" value="ECO:0007669"/>
    <property type="project" value="TreeGrafter"/>
</dbReference>
<dbReference type="GO" id="GO:0000976">
    <property type="term" value="F:transcription cis-regulatory region binding"/>
    <property type="evidence" value="ECO:0007669"/>
    <property type="project" value="TreeGrafter"/>
</dbReference>
<dbReference type="RefSeq" id="WP_110470587.1">
    <property type="nucleotide sequence ID" value="NZ_QJSP01000009.1"/>
</dbReference>
<keyword evidence="1 2" id="KW-0238">DNA-binding</keyword>
<proteinExistence type="predicted"/>
<feature type="domain" description="HTH tetR-type" evidence="3">
    <location>
        <begin position="20"/>
        <end position="80"/>
    </location>
</feature>